<reference evidence="2" key="1">
    <citation type="submission" date="2023-07" db="EMBL/GenBank/DDBJ databases">
        <title>draft genome sequence of fig (Ficus carica).</title>
        <authorList>
            <person name="Takahashi T."/>
            <person name="Nishimura K."/>
        </authorList>
    </citation>
    <scope>NUCLEOTIDE SEQUENCE</scope>
</reference>
<dbReference type="AlphaFoldDB" id="A0AA88E4M2"/>
<sequence length="144" mass="15544">MESSATLIRACDVVDAGEIVMLWMPARGPGSPPNLTAPRTTHAALRPGSQRRWPPRSSVVGRAYVRLCRSYPLPLVAASRLPGRHVDVNADVVLADGANGADDAGPSIGSQQDASTSGAMNQRREVLADEMWDIYQRFPLYKST</sequence>
<feature type="region of interest" description="Disordered" evidence="1">
    <location>
        <begin position="101"/>
        <end position="120"/>
    </location>
</feature>
<organism evidence="2 3">
    <name type="scientific">Ficus carica</name>
    <name type="common">Common fig</name>
    <dbReference type="NCBI Taxonomy" id="3494"/>
    <lineage>
        <taxon>Eukaryota</taxon>
        <taxon>Viridiplantae</taxon>
        <taxon>Streptophyta</taxon>
        <taxon>Embryophyta</taxon>
        <taxon>Tracheophyta</taxon>
        <taxon>Spermatophyta</taxon>
        <taxon>Magnoliopsida</taxon>
        <taxon>eudicotyledons</taxon>
        <taxon>Gunneridae</taxon>
        <taxon>Pentapetalae</taxon>
        <taxon>rosids</taxon>
        <taxon>fabids</taxon>
        <taxon>Rosales</taxon>
        <taxon>Moraceae</taxon>
        <taxon>Ficeae</taxon>
        <taxon>Ficus</taxon>
    </lineage>
</organism>
<name>A0AA88E4M2_FICCA</name>
<gene>
    <name evidence="2" type="ORF">TIFTF001_036110</name>
</gene>
<protein>
    <submittedName>
        <fullName evidence="2">Uncharacterized protein</fullName>
    </submittedName>
</protein>
<dbReference type="EMBL" id="BTGU01000399">
    <property type="protein sequence ID" value="GMN67048.1"/>
    <property type="molecule type" value="Genomic_DNA"/>
</dbReference>
<evidence type="ECO:0000313" key="2">
    <source>
        <dbReference type="EMBL" id="GMN67048.1"/>
    </source>
</evidence>
<dbReference type="Proteomes" id="UP001187192">
    <property type="component" value="Unassembled WGS sequence"/>
</dbReference>
<proteinExistence type="predicted"/>
<feature type="compositionally biased region" description="Polar residues" evidence="1">
    <location>
        <begin position="108"/>
        <end position="120"/>
    </location>
</feature>
<keyword evidence="3" id="KW-1185">Reference proteome</keyword>
<evidence type="ECO:0000256" key="1">
    <source>
        <dbReference type="SAM" id="MobiDB-lite"/>
    </source>
</evidence>
<comment type="caution">
    <text evidence="2">The sequence shown here is derived from an EMBL/GenBank/DDBJ whole genome shotgun (WGS) entry which is preliminary data.</text>
</comment>
<accession>A0AA88E4M2</accession>
<evidence type="ECO:0000313" key="3">
    <source>
        <dbReference type="Proteomes" id="UP001187192"/>
    </source>
</evidence>